<evidence type="ECO:0008006" key="3">
    <source>
        <dbReference type="Google" id="ProtNLM"/>
    </source>
</evidence>
<dbReference type="Proteomes" id="UP001432401">
    <property type="component" value="Unassembled WGS sequence"/>
</dbReference>
<proteinExistence type="predicted"/>
<sequence>MTRDPITYLPDNAYLPDNVHQLADKWREAVRRVADLERRQAEGREAVWTAEHAYATALRSAAVADGPLPGGESVEDAKADLADITPRIPHARAEQTRLARELVVQLRTDTSRAYVAERVAASLRPALEVYRQVLVDAEETVGRAAAALTPHLSLLGIVEALDTGKPVFRHDVHPVAPSFLHARRGVSDIAQRLAGLSERTRPQQRRVRRVSDGRVMTVTHQMAADMVRDLGTDGVQFMDGWPAERPSHPIPHL</sequence>
<keyword evidence="2" id="KW-1185">Reference proteome</keyword>
<evidence type="ECO:0000313" key="1">
    <source>
        <dbReference type="EMBL" id="MES0838098.1"/>
    </source>
</evidence>
<dbReference type="EMBL" id="JBEQNB010000024">
    <property type="protein sequence ID" value="MES0838098.1"/>
    <property type="molecule type" value="Genomic_DNA"/>
</dbReference>
<dbReference type="RefSeq" id="WP_352986930.1">
    <property type="nucleotide sequence ID" value="NZ_JBEQNA010000021.1"/>
</dbReference>
<evidence type="ECO:0000313" key="2">
    <source>
        <dbReference type="Proteomes" id="UP001432401"/>
    </source>
</evidence>
<accession>A0ABV2A427</accession>
<reference evidence="1 2" key="1">
    <citation type="submission" date="2024-06" db="EMBL/GenBank/DDBJ databases">
        <authorList>
            <person name="Bataeva Y.V."/>
            <person name="Grigorian L.N."/>
            <person name="Solomentsev V.I."/>
        </authorList>
    </citation>
    <scope>NUCLEOTIDE SEQUENCE [LARGE SCALE GENOMIC DNA]</scope>
    <source>
        <strain evidence="2">SCPM-O-B-12605 (RCAM04882)</strain>
    </source>
</reference>
<name>A0ABV2A427_9ACTN</name>
<gene>
    <name evidence="1" type="ORF">ABUK86_30295</name>
</gene>
<comment type="caution">
    <text evidence="1">The sequence shown here is derived from an EMBL/GenBank/DDBJ whole genome shotgun (WGS) entry which is preliminary data.</text>
</comment>
<organism evidence="1 2">
    <name type="scientific">Nocardiopsis tropica</name>
    <dbReference type="NCBI Taxonomy" id="109330"/>
    <lineage>
        <taxon>Bacteria</taxon>
        <taxon>Bacillati</taxon>
        <taxon>Actinomycetota</taxon>
        <taxon>Actinomycetes</taxon>
        <taxon>Streptosporangiales</taxon>
        <taxon>Nocardiopsidaceae</taxon>
        <taxon>Nocardiopsis</taxon>
    </lineage>
</organism>
<protein>
    <recommendedName>
        <fullName evidence="3">DUF222 domain-containing protein</fullName>
    </recommendedName>
</protein>